<reference evidence="2" key="1">
    <citation type="submission" date="2022-10" db="EMBL/GenBank/DDBJ databases">
        <authorList>
            <person name="Chen Y."/>
            <person name="Dougan E. K."/>
            <person name="Chan C."/>
            <person name="Rhodes N."/>
            <person name="Thang M."/>
        </authorList>
    </citation>
    <scope>NUCLEOTIDE SEQUENCE</scope>
</reference>
<keyword evidence="4" id="KW-1185">Reference proteome</keyword>
<evidence type="ECO:0000313" key="4">
    <source>
        <dbReference type="Proteomes" id="UP001152797"/>
    </source>
</evidence>
<accession>A0A9P1CFZ4</accession>
<sequence length="403" mass="46191">MRCVHSVHVILAVHVSYGLDQFVRLKSMTPFEKTGRTGCISTSIKVCYECTRELNDTADLPQPQLFSFRVDCRGAKGYFQNLTLFDSNSVCAHLTYRKYGNSSARPTSQWLPLISDRIVTMEKGDVLDFQCVLRSLEIYTGLERNLPENALEQRDFAGLPFAFTPKFSMILDGGAQILVYTPLMVELFCRLGHCKPCTRSLSEAYEWKMKVSKSKGLTYWVSYGSPVLQPQILPEVEFSSELRGEVYRLDKDLVHVTVMEATSYNSWKKPQDTQKKLVELDDNFYGDGAENDHSFSVDFKLRVNPDLLRSDTKDVVVRLRLGLGIWFEETPSYFNVTLPTNRDESSSNWWRWLTLILLLLTFLAAIAYVFREQLFMSEAFQILWRRSAGLPSDETGVSIEMQS</sequence>
<dbReference type="AlphaFoldDB" id="A0A9P1CFZ4"/>
<keyword evidence="1" id="KW-0812">Transmembrane</keyword>
<feature type="transmembrane region" description="Helical" evidence="1">
    <location>
        <begin position="349"/>
        <end position="370"/>
    </location>
</feature>
<proteinExistence type="predicted"/>
<keyword evidence="1" id="KW-0472">Membrane</keyword>
<keyword evidence="1" id="KW-1133">Transmembrane helix</keyword>
<comment type="caution">
    <text evidence="2">The sequence shown here is derived from an EMBL/GenBank/DDBJ whole genome shotgun (WGS) entry which is preliminary data.</text>
</comment>
<reference evidence="3 4" key="2">
    <citation type="submission" date="2024-05" db="EMBL/GenBank/DDBJ databases">
        <authorList>
            <person name="Chen Y."/>
            <person name="Shah S."/>
            <person name="Dougan E. K."/>
            <person name="Thang M."/>
            <person name="Chan C."/>
        </authorList>
    </citation>
    <scope>NUCLEOTIDE SEQUENCE [LARGE SCALE GENOMIC DNA]</scope>
</reference>
<dbReference type="EMBL" id="CAMXCT030001504">
    <property type="protein sequence ID" value="CAL4778018.1"/>
    <property type="molecule type" value="Genomic_DNA"/>
</dbReference>
<organism evidence="2">
    <name type="scientific">Cladocopium goreaui</name>
    <dbReference type="NCBI Taxonomy" id="2562237"/>
    <lineage>
        <taxon>Eukaryota</taxon>
        <taxon>Sar</taxon>
        <taxon>Alveolata</taxon>
        <taxon>Dinophyceae</taxon>
        <taxon>Suessiales</taxon>
        <taxon>Symbiodiniaceae</taxon>
        <taxon>Cladocopium</taxon>
    </lineage>
</organism>
<dbReference type="EMBL" id="CAMXCT020001504">
    <property type="protein sequence ID" value="CAL1144081.1"/>
    <property type="molecule type" value="Genomic_DNA"/>
</dbReference>
<protein>
    <submittedName>
        <fullName evidence="2">Uncharacterized protein</fullName>
    </submittedName>
</protein>
<evidence type="ECO:0000313" key="3">
    <source>
        <dbReference type="EMBL" id="CAL4778018.1"/>
    </source>
</evidence>
<evidence type="ECO:0000256" key="1">
    <source>
        <dbReference type="SAM" id="Phobius"/>
    </source>
</evidence>
<evidence type="ECO:0000313" key="2">
    <source>
        <dbReference type="EMBL" id="CAI3990706.1"/>
    </source>
</evidence>
<dbReference type="EMBL" id="CAMXCT010001504">
    <property type="protein sequence ID" value="CAI3990706.1"/>
    <property type="molecule type" value="Genomic_DNA"/>
</dbReference>
<gene>
    <name evidence="2" type="ORF">C1SCF055_LOCUS17673</name>
</gene>
<name>A0A9P1CFZ4_9DINO</name>
<dbReference type="Proteomes" id="UP001152797">
    <property type="component" value="Unassembled WGS sequence"/>
</dbReference>